<protein>
    <submittedName>
        <fullName evidence="1">Uncharacterized protein</fullName>
    </submittedName>
</protein>
<reference evidence="1 2" key="1">
    <citation type="journal article" date="2018" name="Sci. Rep.">
        <title>Genomic signatures of local adaptation to the degree of environmental predictability in rotifers.</title>
        <authorList>
            <person name="Franch-Gras L."/>
            <person name="Hahn C."/>
            <person name="Garcia-Roger E.M."/>
            <person name="Carmona M.J."/>
            <person name="Serra M."/>
            <person name="Gomez A."/>
        </authorList>
    </citation>
    <scope>NUCLEOTIDE SEQUENCE [LARGE SCALE GENOMIC DNA]</scope>
    <source>
        <strain evidence="1">HYR1</strain>
    </source>
</reference>
<dbReference type="EMBL" id="REGN01002484">
    <property type="protein sequence ID" value="RNA27839.1"/>
    <property type="molecule type" value="Genomic_DNA"/>
</dbReference>
<organism evidence="1 2">
    <name type="scientific">Brachionus plicatilis</name>
    <name type="common">Marine rotifer</name>
    <name type="synonym">Brachionus muelleri</name>
    <dbReference type="NCBI Taxonomy" id="10195"/>
    <lineage>
        <taxon>Eukaryota</taxon>
        <taxon>Metazoa</taxon>
        <taxon>Spiralia</taxon>
        <taxon>Gnathifera</taxon>
        <taxon>Rotifera</taxon>
        <taxon>Eurotatoria</taxon>
        <taxon>Monogononta</taxon>
        <taxon>Pseudotrocha</taxon>
        <taxon>Ploima</taxon>
        <taxon>Brachionidae</taxon>
        <taxon>Brachionus</taxon>
    </lineage>
</organism>
<proteinExistence type="predicted"/>
<evidence type="ECO:0000313" key="1">
    <source>
        <dbReference type="EMBL" id="RNA27839.1"/>
    </source>
</evidence>
<gene>
    <name evidence="1" type="ORF">BpHYR1_049942</name>
</gene>
<dbReference type="Proteomes" id="UP000276133">
    <property type="component" value="Unassembled WGS sequence"/>
</dbReference>
<name>A0A3M7RWL8_BRAPC</name>
<comment type="caution">
    <text evidence="1">The sequence shown here is derived from an EMBL/GenBank/DDBJ whole genome shotgun (WGS) entry which is preliminary data.</text>
</comment>
<accession>A0A3M7RWL8</accession>
<sequence length="81" mass="9201">MCINTKLDTRITIDVTQIECISESTYLGSIIRIALGTHSDIKNRLAKAKITLMYGSECWGMYESDRTSLNTFHTGSQRRIQ</sequence>
<keyword evidence="2" id="KW-1185">Reference proteome</keyword>
<evidence type="ECO:0000313" key="2">
    <source>
        <dbReference type="Proteomes" id="UP000276133"/>
    </source>
</evidence>
<dbReference type="AlphaFoldDB" id="A0A3M7RWL8"/>